<evidence type="ECO:0000256" key="3">
    <source>
        <dbReference type="PROSITE-ProRule" id="PRU00076"/>
    </source>
</evidence>
<comment type="caution">
    <text evidence="5">The sequence shown here is derived from an EMBL/GenBank/DDBJ whole genome shotgun (WGS) entry which is preliminary data.</text>
</comment>
<dbReference type="AlphaFoldDB" id="A0A820IWE5"/>
<dbReference type="PROSITE" id="PS01186">
    <property type="entry name" value="EGF_2"/>
    <property type="match status" value="1"/>
</dbReference>
<dbReference type="GO" id="GO:0007219">
    <property type="term" value="P:Notch signaling pathway"/>
    <property type="evidence" value="ECO:0007669"/>
    <property type="project" value="TreeGrafter"/>
</dbReference>
<evidence type="ECO:0000313" key="5">
    <source>
        <dbReference type="EMBL" id="CAF4314232.1"/>
    </source>
</evidence>
<feature type="disulfide bond" evidence="3">
    <location>
        <begin position="227"/>
        <end position="236"/>
    </location>
</feature>
<proteinExistence type="predicted"/>
<keyword evidence="3" id="KW-1015">Disulfide bond</keyword>
<accession>A0A820IWE5</accession>
<reference evidence="5" key="1">
    <citation type="submission" date="2021-02" db="EMBL/GenBank/DDBJ databases">
        <authorList>
            <person name="Nowell W R."/>
        </authorList>
    </citation>
    <scope>NUCLEOTIDE SEQUENCE</scope>
</reference>
<dbReference type="PROSITE" id="PS00022">
    <property type="entry name" value="EGF_1"/>
    <property type="match status" value="3"/>
</dbReference>
<dbReference type="Proteomes" id="UP000663881">
    <property type="component" value="Unassembled WGS sequence"/>
</dbReference>
<evidence type="ECO:0000313" key="6">
    <source>
        <dbReference type="Proteomes" id="UP000663881"/>
    </source>
</evidence>
<organism evidence="5 6">
    <name type="scientific">Adineta steineri</name>
    <dbReference type="NCBI Taxonomy" id="433720"/>
    <lineage>
        <taxon>Eukaryota</taxon>
        <taxon>Metazoa</taxon>
        <taxon>Spiralia</taxon>
        <taxon>Gnathifera</taxon>
        <taxon>Rotifera</taxon>
        <taxon>Eurotatoria</taxon>
        <taxon>Bdelloidea</taxon>
        <taxon>Adinetida</taxon>
        <taxon>Adinetidae</taxon>
        <taxon>Adineta</taxon>
    </lineage>
</organism>
<dbReference type="CDD" id="cd00054">
    <property type="entry name" value="EGF_CA"/>
    <property type="match status" value="1"/>
</dbReference>
<dbReference type="PANTHER" id="PTHR12916">
    <property type="entry name" value="CYTOCHROME C OXIDASE POLYPEPTIDE VIC-2"/>
    <property type="match status" value="1"/>
</dbReference>
<comment type="caution">
    <text evidence="3">Lacks conserved residue(s) required for the propagation of feature annotation.</text>
</comment>
<dbReference type="Gene3D" id="2.10.25.10">
    <property type="entry name" value="Laminin"/>
    <property type="match status" value="1"/>
</dbReference>
<dbReference type="SUPFAM" id="SSF57196">
    <property type="entry name" value="EGF/Laminin"/>
    <property type="match status" value="1"/>
</dbReference>
<feature type="non-terminal residue" evidence="5">
    <location>
        <position position="1"/>
    </location>
</feature>
<dbReference type="PANTHER" id="PTHR12916:SF9">
    <property type="entry name" value="NEUROGENIC LOCUS NOTCH HOMOLOG PROTEIN 1-RELATED"/>
    <property type="match status" value="1"/>
</dbReference>
<gene>
    <name evidence="5" type="ORF">OKA104_LOCUS46895</name>
</gene>
<protein>
    <recommendedName>
        <fullName evidence="4">EGF-like domain-containing protein</fullName>
    </recommendedName>
</protein>
<keyword evidence="2" id="KW-0677">Repeat</keyword>
<evidence type="ECO:0000259" key="4">
    <source>
        <dbReference type="PROSITE" id="PS50026"/>
    </source>
</evidence>
<dbReference type="SMART" id="SM00181">
    <property type="entry name" value="EGF"/>
    <property type="match status" value="1"/>
</dbReference>
<feature type="domain" description="EGF-like" evidence="4">
    <location>
        <begin position="195"/>
        <end position="237"/>
    </location>
</feature>
<feature type="domain" description="EGF-like" evidence="4">
    <location>
        <begin position="1"/>
        <end position="13"/>
    </location>
</feature>
<evidence type="ECO:0000256" key="1">
    <source>
        <dbReference type="ARBA" id="ARBA00022536"/>
    </source>
</evidence>
<dbReference type="EMBL" id="CAJOAY010017757">
    <property type="protein sequence ID" value="CAF4314232.1"/>
    <property type="molecule type" value="Genomic_DNA"/>
</dbReference>
<dbReference type="PROSITE" id="PS50026">
    <property type="entry name" value="EGF_3"/>
    <property type="match status" value="2"/>
</dbReference>
<feature type="disulfide bond" evidence="3">
    <location>
        <begin position="3"/>
        <end position="12"/>
    </location>
</feature>
<keyword evidence="1 3" id="KW-0245">EGF-like domain</keyword>
<dbReference type="Pfam" id="PF00008">
    <property type="entry name" value="EGF"/>
    <property type="match status" value="1"/>
</dbReference>
<evidence type="ECO:0000256" key="2">
    <source>
        <dbReference type="ARBA" id="ARBA00022737"/>
    </source>
</evidence>
<sequence length="240" mass="27805">CLCPESYYGDQCQYQNQRVSLTIRLRQENLNKLNVIGIIIRLVDHTGFVHSYEQITYKSVINCNTKYNMHLLYQNRPRDMTKNYTIYIDAYDKVNLTYLISWIFPVKFLFMPVNRMSVQLKIPTKQNCHLLCSDKYLKSLTNDNTQSCRCSNRMNSISTLQNRCNCALDSICVGFKENRSICLCRLNKTGPQCYLNSICQMKNICMNNGICVPHDSRQSLNNFACVCPNGFSGELCEKTD</sequence>
<dbReference type="InterPro" id="IPR000742">
    <property type="entry name" value="EGF"/>
</dbReference>
<feature type="non-terminal residue" evidence="5">
    <location>
        <position position="240"/>
    </location>
</feature>
<dbReference type="GO" id="GO:0005112">
    <property type="term" value="F:Notch binding"/>
    <property type="evidence" value="ECO:0007669"/>
    <property type="project" value="TreeGrafter"/>
</dbReference>
<name>A0A820IWE5_9BILA</name>